<organism evidence="3 4">
    <name type="scientific">Nitzschia inconspicua</name>
    <dbReference type="NCBI Taxonomy" id="303405"/>
    <lineage>
        <taxon>Eukaryota</taxon>
        <taxon>Sar</taxon>
        <taxon>Stramenopiles</taxon>
        <taxon>Ochrophyta</taxon>
        <taxon>Bacillariophyta</taxon>
        <taxon>Bacillariophyceae</taxon>
        <taxon>Bacillariophycidae</taxon>
        <taxon>Bacillariales</taxon>
        <taxon>Bacillariaceae</taxon>
        <taxon>Nitzschia</taxon>
    </lineage>
</organism>
<dbReference type="EMBL" id="JAGRRH010000019">
    <property type="protein sequence ID" value="KAG7349987.1"/>
    <property type="molecule type" value="Genomic_DNA"/>
</dbReference>
<evidence type="ECO:0000256" key="2">
    <source>
        <dbReference type="SAM" id="SignalP"/>
    </source>
</evidence>
<gene>
    <name evidence="3" type="ORF">IV203_012584</name>
</gene>
<keyword evidence="4" id="KW-1185">Reference proteome</keyword>
<feature type="compositionally biased region" description="Basic and acidic residues" evidence="1">
    <location>
        <begin position="313"/>
        <end position="328"/>
    </location>
</feature>
<reference evidence="3" key="2">
    <citation type="submission" date="2021-04" db="EMBL/GenBank/DDBJ databases">
        <authorList>
            <person name="Podell S."/>
        </authorList>
    </citation>
    <scope>NUCLEOTIDE SEQUENCE</scope>
    <source>
        <strain evidence="3">Hildebrandi</strain>
    </source>
</reference>
<evidence type="ECO:0000256" key="1">
    <source>
        <dbReference type="SAM" id="MobiDB-lite"/>
    </source>
</evidence>
<dbReference type="Proteomes" id="UP000693970">
    <property type="component" value="Unassembled WGS sequence"/>
</dbReference>
<keyword evidence="2" id="KW-0732">Signal</keyword>
<evidence type="ECO:0000313" key="3">
    <source>
        <dbReference type="EMBL" id="KAG7349987.1"/>
    </source>
</evidence>
<feature type="compositionally biased region" description="Polar residues" evidence="1">
    <location>
        <begin position="361"/>
        <end position="386"/>
    </location>
</feature>
<proteinExistence type="predicted"/>
<feature type="region of interest" description="Disordered" evidence="1">
    <location>
        <begin position="313"/>
        <end position="386"/>
    </location>
</feature>
<feature type="region of interest" description="Disordered" evidence="1">
    <location>
        <begin position="101"/>
        <end position="125"/>
    </location>
</feature>
<feature type="compositionally biased region" description="Acidic residues" evidence="1">
    <location>
        <begin position="107"/>
        <end position="121"/>
    </location>
</feature>
<comment type="caution">
    <text evidence="3">The sequence shown here is derived from an EMBL/GenBank/DDBJ whole genome shotgun (WGS) entry which is preliminary data.</text>
</comment>
<accession>A0A9K3KUR1</accession>
<reference evidence="3" key="1">
    <citation type="journal article" date="2021" name="Sci. Rep.">
        <title>Diploid genomic architecture of Nitzschia inconspicua, an elite biomass production diatom.</title>
        <authorList>
            <person name="Oliver A."/>
            <person name="Podell S."/>
            <person name="Pinowska A."/>
            <person name="Traller J.C."/>
            <person name="Smith S.R."/>
            <person name="McClure R."/>
            <person name="Beliaev A."/>
            <person name="Bohutskyi P."/>
            <person name="Hill E.A."/>
            <person name="Rabines A."/>
            <person name="Zheng H."/>
            <person name="Allen L.Z."/>
            <person name="Kuo A."/>
            <person name="Grigoriev I.V."/>
            <person name="Allen A.E."/>
            <person name="Hazlebeck D."/>
            <person name="Allen E.E."/>
        </authorList>
    </citation>
    <scope>NUCLEOTIDE SEQUENCE</scope>
    <source>
        <strain evidence="3">Hildebrandi</strain>
    </source>
</reference>
<protein>
    <submittedName>
        <fullName evidence="3">Uncharacterized protein</fullName>
    </submittedName>
</protein>
<feature type="signal peptide" evidence="2">
    <location>
        <begin position="1"/>
        <end position="29"/>
    </location>
</feature>
<sequence>MTHHLLTVTTPLFFLLLCTTCSWWNNVSARPHQTRQAAPAVVSQKQAADDGPIVSPFTNVPSSQDNIFDDGFGSGELEGLGNWTDTEDENEEVEEIFEEYTSGMDNSTDDDDDDDDLDGPVDIDRPDVNATMVTIASDGDATFSVGNTTSSVSNNTAGEAGYLSVSATTYAVLSFPIDMAELILVEDQEPVVAVMSLEREPVPGGEDGEGNRTYSVCMLLPELLGDTDIEYLSTEEDFVGFTMPDDCVGGVMTSFEVSSLTDVIRIDVSDALTYAIMGPNTDVPVIDISRTLQSSERLFFMIGASDPDLVGDGDKFYSSEDSQGRHPELTLSKGMSSVTDTDTDASPPTTPSVPEEEYVTIDNNQTMAPTGERTNPPSEPNNNGVNVITTPTVEPTSSATRIVSSMAIALMVGVLTGLQ</sequence>
<dbReference type="AlphaFoldDB" id="A0A9K3KUR1"/>
<feature type="compositionally biased region" description="Low complexity" evidence="1">
    <location>
        <begin position="336"/>
        <end position="347"/>
    </location>
</feature>
<name>A0A9K3KUR1_9STRA</name>
<feature type="chain" id="PRO_5039907007" evidence="2">
    <location>
        <begin position="30"/>
        <end position="419"/>
    </location>
</feature>
<evidence type="ECO:0000313" key="4">
    <source>
        <dbReference type="Proteomes" id="UP000693970"/>
    </source>
</evidence>